<evidence type="ECO:0000256" key="1">
    <source>
        <dbReference type="SAM" id="MobiDB-lite"/>
    </source>
</evidence>
<feature type="region of interest" description="Disordered" evidence="1">
    <location>
        <begin position="1"/>
        <end position="38"/>
    </location>
</feature>
<dbReference type="Proteomes" id="UP000249453">
    <property type="component" value="Unassembled WGS sequence"/>
</dbReference>
<dbReference type="RefSeq" id="WP_158527840.1">
    <property type="nucleotide sequence ID" value="NZ_JBHEEY010000014.1"/>
</dbReference>
<protein>
    <submittedName>
        <fullName evidence="2">Uncharacterized protein</fullName>
    </submittedName>
</protein>
<dbReference type="AlphaFoldDB" id="A0A364JT02"/>
<sequence length="51" mass="6151">MSSNNTEKRETPMERADRVARELISSERMEREKKTARLRQQRLEMERIAAM</sequence>
<keyword evidence="3" id="KW-1185">Reference proteome</keyword>
<evidence type="ECO:0000313" key="2">
    <source>
        <dbReference type="EMBL" id="RAK26577.1"/>
    </source>
</evidence>
<evidence type="ECO:0000313" key="3">
    <source>
        <dbReference type="Proteomes" id="UP000249453"/>
    </source>
</evidence>
<comment type="caution">
    <text evidence="2">The sequence shown here is derived from an EMBL/GenBank/DDBJ whole genome shotgun (WGS) entry which is preliminary data.</text>
</comment>
<gene>
    <name evidence="2" type="ORF">C7374_11327</name>
</gene>
<organism evidence="2 3">
    <name type="scientific">Falsochrobactrum ovis</name>
    <dbReference type="NCBI Taxonomy" id="1293442"/>
    <lineage>
        <taxon>Bacteria</taxon>
        <taxon>Pseudomonadati</taxon>
        <taxon>Pseudomonadota</taxon>
        <taxon>Alphaproteobacteria</taxon>
        <taxon>Hyphomicrobiales</taxon>
        <taxon>Brucellaceae</taxon>
        <taxon>Falsochrobactrum</taxon>
    </lineage>
</organism>
<reference evidence="2 3" key="1">
    <citation type="submission" date="2018-06" db="EMBL/GenBank/DDBJ databases">
        <title>Genomic Encyclopedia of Type Strains, Phase IV (KMG-IV): sequencing the most valuable type-strain genomes for metagenomic binning, comparative biology and taxonomic classification.</title>
        <authorList>
            <person name="Goeker M."/>
        </authorList>
    </citation>
    <scope>NUCLEOTIDE SEQUENCE [LARGE SCALE GENOMIC DNA]</scope>
    <source>
        <strain evidence="2 3">DSM 26720</strain>
    </source>
</reference>
<name>A0A364JT02_9HYPH</name>
<dbReference type="EMBL" id="QLMK01000013">
    <property type="protein sequence ID" value="RAK26577.1"/>
    <property type="molecule type" value="Genomic_DNA"/>
</dbReference>
<accession>A0A364JT02</accession>
<proteinExistence type="predicted"/>